<reference evidence="10" key="2">
    <citation type="submission" date="2022-06" db="UniProtKB">
        <authorList>
            <consortium name="EnsemblMetazoa"/>
        </authorList>
    </citation>
    <scope>IDENTIFICATION</scope>
    <source>
        <strain evidence="10">p50T (Dazao)</strain>
    </source>
</reference>
<comment type="similarity">
    <text evidence="2 9">Belongs to the nucleoporin Nup85 family.</text>
</comment>
<evidence type="ECO:0000256" key="5">
    <source>
        <dbReference type="ARBA" id="ARBA00022927"/>
    </source>
</evidence>
<dbReference type="GO" id="GO:0006606">
    <property type="term" value="P:protein import into nucleus"/>
    <property type="evidence" value="ECO:0007669"/>
    <property type="project" value="TreeGrafter"/>
</dbReference>
<evidence type="ECO:0000256" key="7">
    <source>
        <dbReference type="ARBA" id="ARBA00023132"/>
    </source>
</evidence>
<protein>
    <recommendedName>
        <fullName evidence="9">Nuclear pore complex protein Nup85</fullName>
    </recommendedName>
</protein>
<evidence type="ECO:0000256" key="6">
    <source>
        <dbReference type="ARBA" id="ARBA00023010"/>
    </source>
</evidence>
<keyword evidence="3 9" id="KW-0813">Transport</keyword>
<comment type="function">
    <text evidence="9">Functions as a component of the nuclear pore complex (NPC).</text>
</comment>
<dbReference type="EnsemblMetazoa" id="XM_004927147.4">
    <property type="protein sequence ID" value="XP_004927204.2"/>
    <property type="gene ID" value="LOC101739405"/>
</dbReference>
<keyword evidence="8 9" id="KW-0539">Nucleus</keyword>
<dbReference type="InterPro" id="IPR011502">
    <property type="entry name" value="Nucleoporin_Nup85"/>
</dbReference>
<evidence type="ECO:0000256" key="8">
    <source>
        <dbReference type="ARBA" id="ARBA00023242"/>
    </source>
</evidence>
<dbReference type="Pfam" id="PF07575">
    <property type="entry name" value="Nucleopor_Nup85"/>
    <property type="match status" value="1"/>
</dbReference>
<dbReference type="PANTHER" id="PTHR13373:SF21">
    <property type="entry name" value="NUCLEAR PORE COMPLEX PROTEIN NUP85"/>
    <property type="match status" value="1"/>
</dbReference>
<dbReference type="KEGG" id="bmor:101739405"/>
<dbReference type="GO" id="GO:0031965">
    <property type="term" value="C:nuclear membrane"/>
    <property type="evidence" value="ECO:0007669"/>
    <property type="project" value="UniProtKB-UniRule"/>
</dbReference>
<dbReference type="GO" id="GO:0045893">
    <property type="term" value="P:positive regulation of DNA-templated transcription"/>
    <property type="evidence" value="ECO:0007669"/>
    <property type="project" value="TreeGrafter"/>
</dbReference>
<accession>A0A8R2AI27</accession>
<keyword evidence="4 9" id="KW-0509">mRNA transport</keyword>
<dbReference type="CTD" id="37078"/>
<organism evidence="10 11">
    <name type="scientific">Bombyx mori</name>
    <name type="common">Silk moth</name>
    <dbReference type="NCBI Taxonomy" id="7091"/>
    <lineage>
        <taxon>Eukaryota</taxon>
        <taxon>Metazoa</taxon>
        <taxon>Ecdysozoa</taxon>
        <taxon>Arthropoda</taxon>
        <taxon>Hexapoda</taxon>
        <taxon>Insecta</taxon>
        <taxon>Pterygota</taxon>
        <taxon>Neoptera</taxon>
        <taxon>Endopterygota</taxon>
        <taxon>Lepidoptera</taxon>
        <taxon>Glossata</taxon>
        <taxon>Ditrysia</taxon>
        <taxon>Bombycoidea</taxon>
        <taxon>Bombycidae</taxon>
        <taxon>Bombycinae</taxon>
        <taxon>Bombyx</taxon>
    </lineage>
</organism>
<dbReference type="GeneID" id="101739405"/>
<name>A0A8R2AI27_BOMMO</name>
<dbReference type="GO" id="GO:0031080">
    <property type="term" value="C:nuclear pore outer ring"/>
    <property type="evidence" value="ECO:0007669"/>
    <property type="project" value="TreeGrafter"/>
</dbReference>
<keyword evidence="7 9" id="KW-0906">Nuclear pore complex</keyword>
<sequence>MNITTFSNNNVRGDDSSPIIRAKTFNIPEKCFNKGVGCAWRSGNKFSIYPRSQTVSKTPKNDVENKILNIRHEIVLFHPILRKLVNESNGTYLSLQKLVDSSKNNDNHVELLKLSRQYRSIIRVCIENLQEALNDAKDGSDMINLQSYITIFYSVECIWHLCEILYIDKIPGDIVLPYLLEWVRFHFPCHEQTAAQLLEACERGSEDHDDYWDTVIGMVVQGRVDVARALLKLNSLSETNEFKLVDNSLRSMPVYSIYGGISTGEFTVTWKHWQAECRAKVTSRVLASQPKLELIMRLIIGEYSAFESIRSTYTSWFDMLGGYVMFTAPWSRTHELSAAASACAGMGSMPSGSRLDRTLRALLEGDMHQVIHEIQHITDNGWFATHLSDILYHCGKLKVLDKHQNNVTQRLRDSLILEYGTLIMEHKSLWSVGLSYLASCPPEGLCRAHLLLERIPINTHAKAMRVVAEANKYGLLEVGEGVWRVLSGRHSAAGRDGAALSAAVRGGAAGRAGRCAGAALRHYCRTGCLPAPDLLLTAGPALLIDDTLLFLGKYCEFHRMYKNKEFRKAAQLLISLITSKIAPDFFWETLLLDALPLLESDEAMFTADDTYDMMLCLELRAQNFNREKAELLRLALLRNLARTALAEKPEESTQ</sequence>
<keyword evidence="9" id="KW-0472">Membrane</keyword>
<evidence type="ECO:0000256" key="9">
    <source>
        <dbReference type="RuleBase" id="RU365073"/>
    </source>
</evidence>
<evidence type="ECO:0000256" key="4">
    <source>
        <dbReference type="ARBA" id="ARBA00022816"/>
    </source>
</evidence>
<dbReference type="SMR" id="A0A8R2AI27"/>
<evidence type="ECO:0000256" key="1">
    <source>
        <dbReference type="ARBA" id="ARBA00004567"/>
    </source>
</evidence>
<evidence type="ECO:0000313" key="11">
    <source>
        <dbReference type="Proteomes" id="UP000005204"/>
    </source>
</evidence>
<dbReference type="PANTHER" id="PTHR13373">
    <property type="entry name" value="FROUNT PROTEIN-RELATED"/>
    <property type="match status" value="1"/>
</dbReference>
<keyword evidence="6 9" id="KW-0811">Translocation</keyword>
<dbReference type="GO" id="GO:0006406">
    <property type="term" value="P:mRNA export from nucleus"/>
    <property type="evidence" value="ECO:0007669"/>
    <property type="project" value="TreeGrafter"/>
</dbReference>
<dbReference type="RefSeq" id="XP_004927204.2">
    <property type="nucleotide sequence ID" value="XM_004927147.5"/>
</dbReference>
<proteinExistence type="inferred from homology"/>
<evidence type="ECO:0000313" key="10">
    <source>
        <dbReference type="EnsemblMetazoa" id="XP_004927204.2"/>
    </source>
</evidence>
<keyword evidence="5 9" id="KW-0653">Protein transport</keyword>
<comment type="subunit">
    <text evidence="9">Component of the nuclear pore complex (NPC).</text>
</comment>
<reference evidence="11" key="1">
    <citation type="journal article" date="2008" name="Insect Biochem. Mol. Biol.">
        <title>The genome of a lepidopteran model insect, the silkworm Bombyx mori.</title>
        <authorList>
            <consortium name="International Silkworm Genome Consortium"/>
        </authorList>
    </citation>
    <scope>NUCLEOTIDE SEQUENCE [LARGE SCALE GENOMIC DNA]</scope>
    <source>
        <strain evidence="11">p50T</strain>
    </source>
</reference>
<dbReference type="Proteomes" id="UP000005204">
    <property type="component" value="Unassembled WGS sequence"/>
</dbReference>
<dbReference type="AlphaFoldDB" id="A0A8R2AI27"/>
<evidence type="ECO:0000256" key="2">
    <source>
        <dbReference type="ARBA" id="ARBA00005573"/>
    </source>
</evidence>
<evidence type="ECO:0000256" key="3">
    <source>
        <dbReference type="ARBA" id="ARBA00022448"/>
    </source>
</evidence>
<comment type="subcellular location">
    <subcellularLocation>
        <location evidence="1 9">Nucleus</location>
        <location evidence="1 9">Nuclear pore complex</location>
    </subcellularLocation>
</comment>
<keyword evidence="11" id="KW-1185">Reference proteome</keyword>
<dbReference type="GO" id="GO:0017056">
    <property type="term" value="F:structural constituent of nuclear pore"/>
    <property type="evidence" value="ECO:0007669"/>
    <property type="project" value="TreeGrafter"/>
</dbReference>